<name>A0A803QAP8_CANSA</name>
<dbReference type="Proteomes" id="UP000596661">
    <property type="component" value="Chromosome 8"/>
</dbReference>
<dbReference type="PANTHER" id="PTHR33710:SF71">
    <property type="entry name" value="ENDONUCLEASE_EXONUCLEASE_PHOSPHATASE DOMAIN-CONTAINING PROTEIN"/>
    <property type="match status" value="1"/>
</dbReference>
<evidence type="ECO:0000313" key="2">
    <source>
        <dbReference type="Proteomes" id="UP000596661"/>
    </source>
</evidence>
<dbReference type="PANTHER" id="PTHR33710">
    <property type="entry name" value="BNAC02G09200D PROTEIN"/>
    <property type="match status" value="1"/>
</dbReference>
<dbReference type="EMBL" id="UZAU01000681">
    <property type="status" value="NOT_ANNOTATED_CDS"/>
    <property type="molecule type" value="Genomic_DNA"/>
</dbReference>
<proteinExistence type="predicted"/>
<evidence type="ECO:0000313" key="1">
    <source>
        <dbReference type="EnsemblPlants" id="cds.evm.model.08.265"/>
    </source>
</evidence>
<sequence>MESMEIEVNQERIRGGRNLGKSIIGDEEEILTINDQRMSTVDNQVKGGKLILGGNSNSGPFEVNEGIEWVDQKRRRLSIENMNGPLQDLIGHPFTWERNRGEANWIEVRLDRALVSSSWALKFPLAKLFNLAHSSSDHSPIFLEPVGQLVDVCNRKFKFENAWLKEPLCQTIVSDNWISSSGLSISSKIHNCAEKLVVWGKSITGDFKGRIKNCKKELN</sequence>
<keyword evidence="2" id="KW-1185">Reference proteome</keyword>
<dbReference type="Gene3D" id="3.60.10.10">
    <property type="entry name" value="Endonuclease/exonuclease/phosphatase"/>
    <property type="match status" value="1"/>
</dbReference>
<dbReference type="Gramene" id="evm.model.08.265">
    <property type="protein sequence ID" value="cds.evm.model.08.265"/>
    <property type="gene ID" value="evm.TU.08.265"/>
</dbReference>
<dbReference type="EnsemblPlants" id="evm.model.08.265">
    <property type="protein sequence ID" value="cds.evm.model.08.265"/>
    <property type="gene ID" value="evm.TU.08.265"/>
</dbReference>
<accession>A0A803QAP8</accession>
<dbReference type="InterPro" id="IPR036691">
    <property type="entry name" value="Endo/exonu/phosph_ase_sf"/>
</dbReference>
<reference evidence="1" key="1">
    <citation type="submission" date="2018-11" db="EMBL/GenBank/DDBJ databases">
        <authorList>
            <person name="Grassa J C."/>
        </authorList>
    </citation>
    <scope>NUCLEOTIDE SEQUENCE [LARGE SCALE GENOMIC DNA]</scope>
</reference>
<reference evidence="1" key="2">
    <citation type="submission" date="2021-03" db="UniProtKB">
        <authorList>
            <consortium name="EnsemblPlants"/>
        </authorList>
    </citation>
    <scope>IDENTIFICATION</scope>
</reference>
<dbReference type="SUPFAM" id="SSF56219">
    <property type="entry name" value="DNase I-like"/>
    <property type="match status" value="1"/>
</dbReference>
<organism evidence="1 2">
    <name type="scientific">Cannabis sativa</name>
    <name type="common">Hemp</name>
    <name type="synonym">Marijuana</name>
    <dbReference type="NCBI Taxonomy" id="3483"/>
    <lineage>
        <taxon>Eukaryota</taxon>
        <taxon>Viridiplantae</taxon>
        <taxon>Streptophyta</taxon>
        <taxon>Embryophyta</taxon>
        <taxon>Tracheophyta</taxon>
        <taxon>Spermatophyta</taxon>
        <taxon>Magnoliopsida</taxon>
        <taxon>eudicotyledons</taxon>
        <taxon>Gunneridae</taxon>
        <taxon>Pentapetalae</taxon>
        <taxon>rosids</taxon>
        <taxon>fabids</taxon>
        <taxon>Rosales</taxon>
        <taxon>Cannabaceae</taxon>
        <taxon>Cannabis</taxon>
    </lineage>
</organism>
<protein>
    <submittedName>
        <fullName evidence="1">Uncharacterized protein</fullName>
    </submittedName>
</protein>
<dbReference type="AlphaFoldDB" id="A0A803QAP8"/>